<accession>A0ACC3DKD0</accession>
<proteinExistence type="predicted"/>
<sequence length="88" mass="9857">MSIITLLVGCAITWPVLFPVNATGGAGMQQLDILTMSNISSQGMNTFRYFAHAGCAWLFFGFVMFMITRESIFYINLRQAFLMSPLYA</sequence>
<comment type="caution">
    <text evidence="1">The sequence shown here is derived from an EMBL/GenBank/DDBJ whole genome shotgun (WGS) entry which is preliminary data.</text>
</comment>
<reference evidence="1" key="1">
    <citation type="submission" date="2024-09" db="EMBL/GenBank/DDBJ databases">
        <title>Black Yeasts Isolated from many extreme environments.</title>
        <authorList>
            <person name="Coleine C."/>
            <person name="Stajich J.E."/>
            <person name="Selbmann L."/>
        </authorList>
    </citation>
    <scope>NUCLEOTIDE SEQUENCE</scope>
    <source>
        <strain evidence="1">CCFEE 5737</strain>
    </source>
</reference>
<protein>
    <submittedName>
        <fullName evidence="1">Uncharacterized protein</fullName>
    </submittedName>
</protein>
<organism evidence="1 2">
    <name type="scientific">Coniosporium uncinatum</name>
    <dbReference type="NCBI Taxonomy" id="93489"/>
    <lineage>
        <taxon>Eukaryota</taxon>
        <taxon>Fungi</taxon>
        <taxon>Dikarya</taxon>
        <taxon>Ascomycota</taxon>
        <taxon>Pezizomycotina</taxon>
        <taxon>Dothideomycetes</taxon>
        <taxon>Dothideomycetes incertae sedis</taxon>
        <taxon>Coniosporium</taxon>
    </lineage>
</organism>
<evidence type="ECO:0000313" key="2">
    <source>
        <dbReference type="Proteomes" id="UP001186974"/>
    </source>
</evidence>
<feature type="non-terminal residue" evidence="1">
    <location>
        <position position="88"/>
    </location>
</feature>
<gene>
    <name evidence="1" type="ORF">LTS18_011611</name>
</gene>
<keyword evidence="2" id="KW-1185">Reference proteome</keyword>
<name>A0ACC3DKD0_9PEZI</name>
<dbReference type="EMBL" id="JAWDJW010003380">
    <property type="protein sequence ID" value="KAK3076933.1"/>
    <property type="molecule type" value="Genomic_DNA"/>
</dbReference>
<dbReference type="Proteomes" id="UP001186974">
    <property type="component" value="Unassembled WGS sequence"/>
</dbReference>
<evidence type="ECO:0000313" key="1">
    <source>
        <dbReference type="EMBL" id="KAK3076933.1"/>
    </source>
</evidence>